<proteinExistence type="inferred from homology"/>
<dbReference type="SUPFAM" id="SSF53448">
    <property type="entry name" value="Nucleotide-diphospho-sugar transferases"/>
    <property type="match status" value="1"/>
</dbReference>
<evidence type="ECO:0000256" key="11">
    <source>
        <dbReference type="ARBA" id="ARBA00050449"/>
    </source>
</evidence>
<dbReference type="GO" id="GO:0005737">
    <property type="term" value="C:cytoplasm"/>
    <property type="evidence" value="ECO:0007669"/>
    <property type="project" value="UniProtKB-SubCell"/>
</dbReference>
<keyword evidence="7" id="KW-0479">Metal-binding</keyword>
<dbReference type="CDD" id="cd02537">
    <property type="entry name" value="GT8_Glycogenin"/>
    <property type="match status" value="1"/>
</dbReference>
<dbReference type="Gramene" id="OIW14721">
    <property type="protein sequence ID" value="OIW14721"/>
    <property type="gene ID" value="TanjilG_05342"/>
</dbReference>
<evidence type="ECO:0000313" key="13">
    <source>
        <dbReference type="EMBL" id="OIW14721.1"/>
    </source>
</evidence>
<dbReference type="InterPro" id="IPR002495">
    <property type="entry name" value="Glyco_trans_8"/>
</dbReference>
<dbReference type="OMA" id="WRRTDQT"/>
<dbReference type="GO" id="GO:0047216">
    <property type="term" value="F:inositol 3-alpha-galactosyltransferase activity"/>
    <property type="evidence" value="ECO:0007669"/>
    <property type="project" value="UniProtKB-EC"/>
</dbReference>
<evidence type="ECO:0000256" key="4">
    <source>
        <dbReference type="ARBA" id="ARBA00022490"/>
    </source>
</evidence>
<protein>
    <recommendedName>
        <fullName evidence="12">Hexosyltransferase</fullName>
        <ecNumber evidence="12">2.4.1.-</ecNumber>
    </recommendedName>
</protein>
<dbReference type="PANTHER" id="PTHR11183">
    <property type="entry name" value="GLYCOGENIN SUBFAMILY MEMBER"/>
    <property type="match status" value="1"/>
</dbReference>
<dbReference type="GO" id="GO:0046872">
    <property type="term" value="F:metal ion binding"/>
    <property type="evidence" value="ECO:0007669"/>
    <property type="project" value="UniProtKB-KW"/>
</dbReference>
<comment type="subcellular location">
    <subcellularLocation>
        <location evidence="2">Cytoplasm</location>
    </subcellularLocation>
</comment>
<organism evidence="13 14">
    <name type="scientific">Lupinus angustifolius</name>
    <name type="common">Narrow-leaved blue lupine</name>
    <dbReference type="NCBI Taxonomy" id="3871"/>
    <lineage>
        <taxon>Eukaryota</taxon>
        <taxon>Viridiplantae</taxon>
        <taxon>Streptophyta</taxon>
        <taxon>Embryophyta</taxon>
        <taxon>Tracheophyta</taxon>
        <taxon>Spermatophyta</taxon>
        <taxon>Magnoliopsida</taxon>
        <taxon>eudicotyledons</taxon>
        <taxon>Gunneridae</taxon>
        <taxon>Pentapetalae</taxon>
        <taxon>rosids</taxon>
        <taxon>fabids</taxon>
        <taxon>Fabales</taxon>
        <taxon>Fabaceae</taxon>
        <taxon>Papilionoideae</taxon>
        <taxon>50 kb inversion clade</taxon>
        <taxon>genistoids sensu lato</taxon>
        <taxon>core genistoids</taxon>
        <taxon>Genisteae</taxon>
        <taxon>Lupinus</taxon>
    </lineage>
</organism>
<dbReference type="STRING" id="3871.A0A1J7IIG1"/>
<dbReference type="FunFam" id="3.90.550.10:FF:000049">
    <property type="entry name" value="Hexosyltransferase"/>
    <property type="match status" value="1"/>
</dbReference>
<dbReference type="InterPro" id="IPR029044">
    <property type="entry name" value="Nucleotide-diphossugar_trans"/>
</dbReference>
<dbReference type="Proteomes" id="UP000188354">
    <property type="component" value="Chromosome LG03"/>
</dbReference>
<comment type="cofactor">
    <cofactor evidence="1">
        <name>a divalent metal cation</name>
        <dbReference type="ChEBI" id="CHEBI:60240"/>
    </cofactor>
</comment>
<keyword evidence="10" id="KW-0119">Carbohydrate metabolism</keyword>
<evidence type="ECO:0000256" key="3">
    <source>
        <dbReference type="ARBA" id="ARBA00007790"/>
    </source>
</evidence>
<reference evidence="13 14" key="1">
    <citation type="journal article" date="2017" name="Plant Biotechnol. J.">
        <title>A comprehensive draft genome sequence for lupin (Lupinus angustifolius), an emerging health food: insights into plant-microbe interactions and legume evolution.</title>
        <authorList>
            <person name="Hane J.K."/>
            <person name="Ming Y."/>
            <person name="Kamphuis L.G."/>
            <person name="Nelson M.N."/>
            <person name="Garg G."/>
            <person name="Atkins C.A."/>
            <person name="Bayer P.E."/>
            <person name="Bravo A."/>
            <person name="Bringans S."/>
            <person name="Cannon S."/>
            <person name="Edwards D."/>
            <person name="Foley R."/>
            <person name="Gao L.L."/>
            <person name="Harrison M.J."/>
            <person name="Huang W."/>
            <person name="Hurgobin B."/>
            <person name="Li S."/>
            <person name="Liu C.W."/>
            <person name="McGrath A."/>
            <person name="Morahan G."/>
            <person name="Murray J."/>
            <person name="Weller J."/>
            <person name="Jian J."/>
            <person name="Singh K.B."/>
        </authorList>
    </citation>
    <scope>NUCLEOTIDE SEQUENCE [LARGE SCALE GENOMIC DNA]</scope>
    <source>
        <strain evidence="14">cv. Tanjil</strain>
        <tissue evidence="13">Whole plant</tissue>
    </source>
</reference>
<dbReference type="EC" id="2.4.1.-" evidence="12"/>
<keyword evidence="6" id="KW-0808">Transferase</keyword>
<evidence type="ECO:0000256" key="9">
    <source>
        <dbReference type="ARBA" id="ARBA00023211"/>
    </source>
</evidence>
<evidence type="ECO:0000256" key="1">
    <source>
        <dbReference type="ARBA" id="ARBA00001968"/>
    </source>
</evidence>
<comment type="catalytic activity">
    <reaction evidence="11">
        <text>myo-inositol + UDP-alpha-D-galactose = alpha-D-galactosyl-(1-&gt;3)-1D-myo-inositol + UDP + H(+)</text>
        <dbReference type="Rhea" id="RHEA:12464"/>
        <dbReference type="ChEBI" id="CHEBI:15378"/>
        <dbReference type="ChEBI" id="CHEBI:17268"/>
        <dbReference type="ChEBI" id="CHEBI:17505"/>
        <dbReference type="ChEBI" id="CHEBI:58223"/>
        <dbReference type="ChEBI" id="CHEBI:66914"/>
        <dbReference type="EC" id="2.4.1.123"/>
    </reaction>
</comment>
<name>A0A1J7IIG1_LUPAN</name>
<evidence type="ECO:0000256" key="12">
    <source>
        <dbReference type="RuleBase" id="RU362027"/>
    </source>
</evidence>
<sequence length="343" mass="39574">MAPPEFLQTVAKSVSNFTNKPPTAMPCRAYVTFLAGNGDYVKGVVGLAKGLRKVNTAYPLVVAVLPDVPREHRQILESHGCIVREIQPVYPPENQTQYAMAYYVINYSKLRIWEFVEYKKMIYLDGDIQVYENIDHLFDMQDGYFYAVMDCFCEKTWNHTLQYKIGYCQQCPNKVQWPIELGQKPSLYFNAGMFVFEPCINTYHDLLRTLQVIPPTPFAEQDFLNMYFKDIYKAIPLGYNLVLAMLWRHPENVDLDKVKVVHYCAAGSKPWRYTGKEENMQREDIKMLVKKWWDIYNDDSLNYKDPSSVTQVSTVGVEIEPFSSQAISVVGHQVQYVTAPSAA</sequence>
<dbReference type="GO" id="GO:0006979">
    <property type="term" value="P:response to oxidative stress"/>
    <property type="evidence" value="ECO:0007669"/>
    <property type="project" value="UniProtKB-ARBA"/>
</dbReference>
<keyword evidence="14" id="KW-1185">Reference proteome</keyword>
<keyword evidence="5" id="KW-0328">Glycosyltransferase</keyword>
<dbReference type="GO" id="GO:0006012">
    <property type="term" value="P:galactose metabolic process"/>
    <property type="evidence" value="ECO:0007669"/>
    <property type="project" value="UniProtKB-KW"/>
</dbReference>
<dbReference type="EMBL" id="CM007363">
    <property type="protein sequence ID" value="OIW14721.1"/>
    <property type="molecule type" value="Genomic_DNA"/>
</dbReference>
<dbReference type="InterPro" id="IPR050587">
    <property type="entry name" value="GNT1/Glycosyltrans_8"/>
</dbReference>
<evidence type="ECO:0000256" key="6">
    <source>
        <dbReference type="ARBA" id="ARBA00022679"/>
    </source>
</evidence>
<evidence type="ECO:0000256" key="7">
    <source>
        <dbReference type="ARBA" id="ARBA00022723"/>
    </source>
</evidence>
<gene>
    <name evidence="13" type="ORF">TanjilG_05342</name>
</gene>
<comment type="similarity">
    <text evidence="3">Belongs to the glycosyltransferase 8 family. Galactosyltransferase subfamily.</text>
</comment>
<dbReference type="KEGG" id="lang:109342632"/>
<keyword evidence="8" id="KW-0299">Galactose metabolism</keyword>
<evidence type="ECO:0000256" key="5">
    <source>
        <dbReference type="ARBA" id="ARBA00022676"/>
    </source>
</evidence>
<accession>A0A1J7IIG1</accession>
<dbReference type="Pfam" id="PF01501">
    <property type="entry name" value="Glyco_transf_8"/>
    <property type="match status" value="1"/>
</dbReference>
<dbReference type="Gene3D" id="3.90.550.10">
    <property type="entry name" value="Spore Coat Polysaccharide Biosynthesis Protein SpsA, Chain A"/>
    <property type="match status" value="1"/>
</dbReference>
<dbReference type="OrthoDB" id="2014201at2759"/>
<evidence type="ECO:0000256" key="2">
    <source>
        <dbReference type="ARBA" id="ARBA00004496"/>
    </source>
</evidence>
<evidence type="ECO:0000313" key="14">
    <source>
        <dbReference type="Proteomes" id="UP000188354"/>
    </source>
</evidence>
<keyword evidence="9" id="KW-0464">Manganese</keyword>
<evidence type="ECO:0000256" key="8">
    <source>
        <dbReference type="ARBA" id="ARBA00023144"/>
    </source>
</evidence>
<evidence type="ECO:0000256" key="10">
    <source>
        <dbReference type="ARBA" id="ARBA00023277"/>
    </source>
</evidence>
<keyword evidence="4" id="KW-0963">Cytoplasm</keyword>
<dbReference type="AlphaFoldDB" id="A0A1J7IIG1"/>